<protein>
    <submittedName>
        <fullName evidence="4">TetR/AcrR family transcriptional regulator</fullName>
    </submittedName>
</protein>
<feature type="DNA-binding region" description="H-T-H motif" evidence="2">
    <location>
        <begin position="44"/>
        <end position="63"/>
    </location>
</feature>
<accession>A0A927I040</accession>
<dbReference type="GO" id="GO:0003700">
    <property type="term" value="F:DNA-binding transcription factor activity"/>
    <property type="evidence" value="ECO:0007669"/>
    <property type="project" value="TreeGrafter"/>
</dbReference>
<dbReference type="PANTHER" id="PTHR30055:SF223">
    <property type="entry name" value="HTH-TYPE TRANSCRIPTIONAL REGULATOR UIDR"/>
    <property type="match status" value="1"/>
</dbReference>
<dbReference type="InterPro" id="IPR001647">
    <property type="entry name" value="HTH_TetR"/>
</dbReference>
<dbReference type="Gene3D" id="1.10.357.10">
    <property type="entry name" value="Tetracycline Repressor, domain 2"/>
    <property type="match status" value="1"/>
</dbReference>
<dbReference type="RefSeq" id="WP_191124670.1">
    <property type="nucleotide sequence ID" value="NZ_JACXWY010000008.1"/>
</dbReference>
<dbReference type="GO" id="GO:0000976">
    <property type="term" value="F:transcription cis-regulatory region binding"/>
    <property type="evidence" value="ECO:0007669"/>
    <property type="project" value="TreeGrafter"/>
</dbReference>
<keyword evidence="1 2" id="KW-0238">DNA-binding</keyword>
<dbReference type="Pfam" id="PF00440">
    <property type="entry name" value="TetR_N"/>
    <property type="match status" value="1"/>
</dbReference>
<dbReference type="InterPro" id="IPR009057">
    <property type="entry name" value="Homeodomain-like_sf"/>
</dbReference>
<dbReference type="InterPro" id="IPR039536">
    <property type="entry name" value="TetR_C_Proteobacteria"/>
</dbReference>
<dbReference type="InterPro" id="IPR050109">
    <property type="entry name" value="HTH-type_TetR-like_transc_reg"/>
</dbReference>
<dbReference type="EMBL" id="JACXWY010000008">
    <property type="protein sequence ID" value="MBD3846899.1"/>
    <property type="molecule type" value="Genomic_DNA"/>
</dbReference>
<evidence type="ECO:0000259" key="3">
    <source>
        <dbReference type="PROSITE" id="PS50977"/>
    </source>
</evidence>
<gene>
    <name evidence="4" type="ORF">IED13_14410</name>
</gene>
<proteinExistence type="predicted"/>
<evidence type="ECO:0000313" key="4">
    <source>
        <dbReference type="EMBL" id="MBD3846899.1"/>
    </source>
</evidence>
<evidence type="ECO:0000313" key="5">
    <source>
        <dbReference type="Proteomes" id="UP000619295"/>
    </source>
</evidence>
<feature type="domain" description="HTH tetR-type" evidence="3">
    <location>
        <begin position="21"/>
        <end position="81"/>
    </location>
</feature>
<dbReference type="Proteomes" id="UP000619295">
    <property type="component" value="Unassembled WGS sequence"/>
</dbReference>
<dbReference type="PANTHER" id="PTHR30055">
    <property type="entry name" value="HTH-TYPE TRANSCRIPTIONAL REGULATOR RUTR"/>
    <property type="match status" value="1"/>
</dbReference>
<evidence type="ECO:0000256" key="2">
    <source>
        <dbReference type="PROSITE-ProRule" id="PRU00335"/>
    </source>
</evidence>
<dbReference type="Pfam" id="PF14246">
    <property type="entry name" value="TetR_C_7"/>
    <property type="match status" value="1"/>
</dbReference>
<dbReference type="SUPFAM" id="SSF46689">
    <property type="entry name" value="Homeodomain-like"/>
    <property type="match status" value="1"/>
</dbReference>
<dbReference type="PRINTS" id="PR00455">
    <property type="entry name" value="HTHTETR"/>
</dbReference>
<keyword evidence="5" id="KW-1185">Reference proteome</keyword>
<dbReference type="SUPFAM" id="SSF48498">
    <property type="entry name" value="Tetracyclin repressor-like, C-terminal domain"/>
    <property type="match status" value="1"/>
</dbReference>
<reference evidence="4" key="1">
    <citation type="submission" date="2020-09" db="EMBL/GenBank/DDBJ databases">
        <title>Bosea spartocytisi sp. nov. a root nodule endophyte of Spartocytisus supranubius in the high mountain ecosystem fo the Teide National Park (Canary Islands, Spain).</title>
        <authorList>
            <person name="Pulido-Suarez L."/>
            <person name="Peix A."/>
            <person name="Igual J.M."/>
            <person name="Socas-Perez N."/>
            <person name="Velazquez E."/>
            <person name="Flores-Felix J.D."/>
            <person name="Leon-Barrios M."/>
        </authorList>
    </citation>
    <scope>NUCLEOTIDE SEQUENCE</scope>
    <source>
        <strain evidence="4">SSUT16</strain>
    </source>
</reference>
<comment type="caution">
    <text evidence="4">The sequence shown here is derived from an EMBL/GenBank/DDBJ whole genome shotgun (WGS) entry which is preliminary data.</text>
</comment>
<name>A0A927I040_9HYPH</name>
<dbReference type="InterPro" id="IPR036271">
    <property type="entry name" value="Tet_transcr_reg_TetR-rel_C_sf"/>
</dbReference>
<sequence>MRQNHETVKRSRGRPQKRCDADTLHLIVEAADREFQSKGYAGTSIMTVAQRAGVSTKTLYKLVATKAELFERTIQDRIGRFLLDVVDDVSDDPRAALEHILFAFGVLTLSPETIAITRLVISECERFPEVARAFYQSAIMPVNGIIEAWLTRQKDKGLLRFDDVHITSGLLRGMMIMEPQRTAMMGQRSAPHRDEIALRARQCADVFYNGCKGPTADIR</sequence>
<evidence type="ECO:0000256" key="1">
    <source>
        <dbReference type="ARBA" id="ARBA00023125"/>
    </source>
</evidence>
<organism evidence="4 5">
    <name type="scientific">Bosea spartocytisi</name>
    <dbReference type="NCBI Taxonomy" id="2773451"/>
    <lineage>
        <taxon>Bacteria</taxon>
        <taxon>Pseudomonadati</taxon>
        <taxon>Pseudomonadota</taxon>
        <taxon>Alphaproteobacteria</taxon>
        <taxon>Hyphomicrobiales</taxon>
        <taxon>Boseaceae</taxon>
        <taxon>Bosea</taxon>
    </lineage>
</organism>
<dbReference type="PROSITE" id="PS50977">
    <property type="entry name" value="HTH_TETR_2"/>
    <property type="match status" value="1"/>
</dbReference>
<dbReference type="AlphaFoldDB" id="A0A927I040"/>